<evidence type="ECO:0000313" key="8">
    <source>
        <dbReference type="Proteomes" id="UP000195521"/>
    </source>
</evidence>
<dbReference type="GeneID" id="39747094"/>
<evidence type="ECO:0000313" key="7">
    <source>
        <dbReference type="EMBL" id="GAW80381.1"/>
    </source>
</evidence>
<keyword evidence="6" id="KW-0539">Nucleus</keyword>
<comment type="subcellular location">
    <subcellularLocation>
        <location evidence="3">Cytoplasm</location>
    </subcellularLocation>
    <subcellularLocation>
        <location evidence="2">Nucleus</location>
    </subcellularLocation>
</comment>
<reference evidence="8" key="1">
    <citation type="submission" date="2017-04" db="EMBL/GenBank/DDBJ databases">
        <title>Plasmodium gonderi genome.</title>
        <authorList>
            <person name="Arisue N."/>
            <person name="Honma H."/>
            <person name="Kawai S."/>
            <person name="Tougan T."/>
            <person name="Tanabe K."/>
            <person name="Horii T."/>
        </authorList>
    </citation>
    <scope>NUCLEOTIDE SEQUENCE [LARGE SCALE GENOMIC DNA]</scope>
    <source>
        <strain evidence="8">ATCC 30045</strain>
    </source>
</reference>
<evidence type="ECO:0000256" key="3">
    <source>
        <dbReference type="ARBA" id="ARBA00004496"/>
    </source>
</evidence>
<accession>A0A1Y1JCY2</accession>
<dbReference type="PANTHER" id="PTHR33588">
    <property type="entry name" value="CILIA- AND FLAGELLA-ASSOCIATED PROTEIN 299"/>
    <property type="match status" value="1"/>
</dbReference>
<dbReference type="PANTHER" id="PTHR33588:SF1">
    <property type="entry name" value="CILIA- AND FLAGELLA-ASSOCIATED PROTEIN 299"/>
    <property type="match status" value="1"/>
</dbReference>
<dbReference type="OMA" id="FNNYQEY"/>
<dbReference type="EMBL" id="BDQF01000008">
    <property type="protein sequence ID" value="GAW80381.1"/>
    <property type="molecule type" value="Genomic_DNA"/>
</dbReference>
<dbReference type="AlphaFoldDB" id="A0A1Y1JCY2"/>
<protein>
    <recommendedName>
        <fullName evidence="4">Cilia- and flagella-associated protein 299</fullName>
    </recommendedName>
</protein>
<dbReference type="RefSeq" id="XP_028542970.1">
    <property type="nucleotide sequence ID" value="XM_028687169.1"/>
</dbReference>
<keyword evidence="8" id="KW-1185">Reference proteome</keyword>
<comment type="function">
    <text evidence="1">May be involved in spermatogenesis.</text>
</comment>
<comment type="caution">
    <text evidence="7">The sequence shown here is derived from an EMBL/GenBank/DDBJ whole genome shotgun (WGS) entry which is preliminary data.</text>
</comment>
<proteinExistence type="predicted"/>
<evidence type="ECO:0000256" key="5">
    <source>
        <dbReference type="ARBA" id="ARBA00022490"/>
    </source>
</evidence>
<dbReference type="Pfam" id="PF14713">
    <property type="entry name" value="DUF4464"/>
    <property type="match status" value="1"/>
</dbReference>
<dbReference type="OrthoDB" id="2136125at2759"/>
<name>A0A1Y1JCY2_PLAGO</name>
<evidence type="ECO:0000256" key="6">
    <source>
        <dbReference type="ARBA" id="ARBA00023242"/>
    </source>
</evidence>
<dbReference type="GO" id="GO:0005634">
    <property type="term" value="C:nucleus"/>
    <property type="evidence" value="ECO:0007669"/>
    <property type="project" value="UniProtKB-SubCell"/>
</dbReference>
<evidence type="ECO:0000256" key="1">
    <source>
        <dbReference type="ARBA" id="ARBA00003056"/>
    </source>
</evidence>
<organism evidence="7 8">
    <name type="scientific">Plasmodium gonderi</name>
    <dbReference type="NCBI Taxonomy" id="77519"/>
    <lineage>
        <taxon>Eukaryota</taxon>
        <taxon>Sar</taxon>
        <taxon>Alveolata</taxon>
        <taxon>Apicomplexa</taxon>
        <taxon>Aconoidasida</taxon>
        <taxon>Haemosporida</taxon>
        <taxon>Plasmodiidae</taxon>
        <taxon>Plasmodium</taxon>
        <taxon>Plasmodium (Plasmodium)</taxon>
    </lineage>
</organism>
<keyword evidence="5" id="KW-0963">Cytoplasm</keyword>
<dbReference type="Proteomes" id="UP000195521">
    <property type="component" value="Unassembled WGS sequence"/>
</dbReference>
<sequence>MNDQTDNLLTFSSYEEYIKTKITPTDLYYLEDEQLVFEIFSLGLKSKGVLSFEDFNSIYHKKKIKEEKERTSEEKEKENAIIYDMNSLGDNTKDFFYVINCHLHFCKEKKICTILFIRYVNKNKSEISSYIDINNDKVRQKINQKKYIYGSKKDLAYYNWHNNYSCTNNSENFEIVVNKRIGLIFKYTSSGKYFILNSTQKTKICLNDNVSECRSPLGMDLRENNKTITLCEQVERLEIRDKNYLQCVLYTLRL</sequence>
<evidence type="ECO:0000256" key="2">
    <source>
        <dbReference type="ARBA" id="ARBA00004123"/>
    </source>
</evidence>
<evidence type="ECO:0000256" key="4">
    <source>
        <dbReference type="ARBA" id="ARBA00021436"/>
    </source>
</evidence>
<gene>
    <name evidence="7" type="ORF">PGO_072960</name>
</gene>
<dbReference type="InterPro" id="IPR027887">
    <property type="entry name" value="DUF4464"/>
</dbReference>
<dbReference type="GO" id="GO:0005737">
    <property type="term" value="C:cytoplasm"/>
    <property type="evidence" value="ECO:0007669"/>
    <property type="project" value="UniProtKB-SubCell"/>
</dbReference>